<feature type="domain" description="Ubiquitin-like protease family profile" evidence="4">
    <location>
        <begin position="85"/>
        <end position="122"/>
    </location>
</feature>
<evidence type="ECO:0000256" key="3">
    <source>
        <dbReference type="ARBA" id="ARBA00022801"/>
    </source>
</evidence>
<comment type="caution">
    <text evidence="5">The sequence shown here is derived from an EMBL/GenBank/DDBJ whole genome shotgun (WGS) entry which is preliminary data.</text>
</comment>
<keyword evidence="2" id="KW-0645">Protease</keyword>
<dbReference type="InterPro" id="IPR038765">
    <property type="entry name" value="Papain-like_cys_pep_sf"/>
</dbReference>
<evidence type="ECO:0000256" key="2">
    <source>
        <dbReference type="ARBA" id="ARBA00022670"/>
    </source>
</evidence>
<sequence length="123" mass="14028">MYLSLVVYIGNSTVKRITTGETASKEPYDPLAKVKPEKLQKVLDFIKPDLKKRSLNIATSMLMFHRRSTQSKSPYSSSRIAFLDRCFVNSWAQERPPNENPGDCGVYYFKYIECLTLGCSFDG</sequence>
<organism evidence="5 6">
    <name type="scientific">Brassica napus</name>
    <name type="common">Rape</name>
    <dbReference type="NCBI Taxonomy" id="3708"/>
    <lineage>
        <taxon>Eukaryota</taxon>
        <taxon>Viridiplantae</taxon>
        <taxon>Streptophyta</taxon>
        <taxon>Embryophyta</taxon>
        <taxon>Tracheophyta</taxon>
        <taxon>Spermatophyta</taxon>
        <taxon>Magnoliopsida</taxon>
        <taxon>eudicotyledons</taxon>
        <taxon>Gunneridae</taxon>
        <taxon>Pentapetalae</taxon>
        <taxon>rosids</taxon>
        <taxon>malvids</taxon>
        <taxon>Brassicales</taxon>
        <taxon>Brassicaceae</taxon>
        <taxon>Brassiceae</taxon>
        <taxon>Brassica</taxon>
    </lineage>
</organism>
<protein>
    <recommendedName>
        <fullName evidence="4">Ubiquitin-like protease family profile domain-containing protein</fullName>
    </recommendedName>
</protein>
<name>A0ABQ7ZGY3_BRANA</name>
<reference evidence="5 6" key="1">
    <citation type="submission" date="2021-05" db="EMBL/GenBank/DDBJ databases">
        <title>Genome Assembly of Synthetic Allotetraploid Brassica napus Reveals Homoeologous Exchanges between Subgenomes.</title>
        <authorList>
            <person name="Davis J.T."/>
        </authorList>
    </citation>
    <scope>NUCLEOTIDE SEQUENCE [LARGE SCALE GENOMIC DNA]</scope>
    <source>
        <strain evidence="6">cv. Da-Ae</strain>
        <tissue evidence="5">Seedling</tissue>
    </source>
</reference>
<dbReference type="EMBL" id="JAGKQM010000015">
    <property type="protein sequence ID" value="KAH0879337.1"/>
    <property type="molecule type" value="Genomic_DNA"/>
</dbReference>
<dbReference type="Pfam" id="PF02902">
    <property type="entry name" value="Peptidase_C48"/>
    <property type="match status" value="1"/>
</dbReference>
<evidence type="ECO:0000256" key="1">
    <source>
        <dbReference type="ARBA" id="ARBA00005234"/>
    </source>
</evidence>
<comment type="similarity">
    <text evidence="1">Belongs to the peptidase C48 family.</text>
</comment>
<proteinExistence type="inferred from homology"/>
<evidence type="ECO:0000313" key="5">
    <source>
        <dbReference type="EMBL" id="KAH0879337.1"/>
    </source>
</evidence>
<dbReference type="InterPro" id="IPR003653">
    <property type="entry name" value="Peptidase_C48_C"/>
</dbReference>
<keyword evidence="6" id="KW-1185">Reference proteome</keyword>
<evidence type="ECO:0000259" key="4">
    <source>
        <dbReference type="Pfam" id="PF02902"/>
    </source>
</evidence>
<dbReference type="SUPFAM" id="SSF54001">
    <property type="entry name" value="Cysteine proteinases"/>
    <property type="match status" value="1"/>
</dbReference>
<accession>A0ABQ7ZGY3</accession>
<gene>
    <name evidence="5" type="ORF">HID58_066731</name>
</gene>
<dbReference type="Proteomes" id="UP000824890">
    <property type="component" value="Unassembled WGS sequence"/>
</dbReference>
<evidence type="ECO:0000313" key="6">
    <source>
        <dbReference type="Proteomes" id="UP000824890"/>
    </source>
</evidence>
<keyword evidence="3" id="KW-0378">Hydrolase</keyword>